<dbReference type="Proteomes" id="UP000026922">
    <property type="component" value="Unassembled WGS sequence"/>
</dbReference>
<proteinExistence type="predicted"/>
<evidence type="ECO:0000313" key="2">
    <source>
        <dbReference type="Proteomes" id="UP000026922"/>
    </source>
</evidence>
<organism evidence="1 2">
    <name type="scientific">Holospora undulata HU1</name>
    <dbReference type="NCBI Taxonomy" id="1321371"/>
    <lineage>
        <taxon>Bacteria</taxon>
        <taxon>Pseudomonadati</taxon>
        <taxon>Pseudomonadota</taxon>
        <taxon>Alphaproteobacteria</taxon>
        <taxon>Holosporales</taxon>
        <taxon>Holosporaceae</taxon>
        <taxon>Holospora</taxon>
    </lineage>
</organism>
<name>A0A061JI23_9PROT</name>
<comment type="caution">
    <text evidence="1">The sequence shown here is derived from an EMBL/GenBank/DDBJ whole genome shotgun (WGS) entry which is preliminary data.</text>
</comment>
<gene>
    <name evidence="1" type="ORF">K737_300371</name>
</gene>
<accession>A0A061JI23</accession>
<sequence length="60" mass="7100">MNPLSKSVFSKNLFLLFQQLHTLRSLFLKKYHAIKVLKMFSEDIIFLQNFAGYLLVYLTS</sequence>
<evidence type="ECO:0000313" key="1">
    <source>
        <dbReference type="EMBL" id="ETZ05187.1"/>
    </source>
</evidence>
<reference evidence="1 2" key="1">
    <citation type="journal article" date="2013" name="Genome Announc.">
        <title>Draft Genome Sequence of Holospora undulata Strain HU1, a Micronucleus-Specific Symbiont of the Ciliate Paramecium caudatum.</title>
        <authorList>
            <person name="Dohra H."/>
            <person name="Suzuki H."/>
            <person name="Suzuki T."/>
            <person name="Tanaka K."/>
            <person name="Fujishima M."/>
        </authorList>
    </citation>
    <scope>NUCLEOTIDE SEQUENCE [LARGE SCALE GENOMIC DNA]</scope>
    <source>
        <strain evidence="1 2">HU1</strain>
    </source>
</reference>
<dbReference type="EMBL" id="ARPM03000098">
    <property type="protein sequence ID" value="ETZ05187.1"/>
    <property type="molecule type" value="Genomic_DNA"/>
</dbReference>
<keyword evidence="2" id="KW-1185">Reference proteome</keyword>
<protein>
    <submittedName>
        <fullName evidence="1">Uncharacterized protein</fullName>
    </submittedName>
</protein>
<dbReference type="AlphaFoldDB" id="A0A061JI23"/>